<dbReference type="InterPro" id="IPR011990">
    <property type="entry name" value="TPR-like_helical_dom_sf"/>
</dbReference>
<dbReference type="InterPro" id="IPR019734">
    <property type="entry name" value="TPR_rpt"/>
</dbReference>
<protein>
    <recommendedName>
        <fullName evidence="14">ADP/ATP carrier receptor</fullName>
    </recommendedName>
</protein>
<keyword evidence="4" id="KW-1000">Mitochondrion outer membrane</keyword>
<evidence type="ECO:0000256" key="1">
    <source>
        <dbReference type="ARBA" id="ARBA00004572"/>
    </source>
</evidence>
<comment type="similarity">
    <text evidence="9">Belongs to the Tom70 family.</text>
</comment>
<dbReference type="EMBL" id="KN831774">
    <property type="protein sequence ID" value="KIM44329.1"/>
    <property type="molecule type" value="Genomic_DNA"/>
</dbReference>
<evidence type="ECO:0000256" key="3">
    <source>
        <dbReference type="ARBA" id="ARBA00022737"/>
    </source>
</evidence>
<evidence type="ECO:0000256" key="7">
    <source>
        <dbReference type="ARBA" id="ARBA00023128"/>
    </source>
</evidence>
<dbReference type="SUPFAM" id="SSF48452">
    <property type="entry name" value="TPR-like"/>
    <property type="match status" value="1"/>
</dbReference>
<evidence type="ECO:0000256" key="5">
    <source>
        <dbReference type="ARBA" id="ARBA00022803"/>
    </source>
</evidence>
<evidence type="ECO:0000256" key="8">
    <source>
        <dbReference type="ARBA" id="ARBA00023136"/>
    </source>
</evidence>
<dbReference type="PANTHER" id="PTHR46208:SF1">
    <property type="entry name" value="MITOCHONDRIAL IMPORT RECEPTOR SUBUNIT TOM70"/>
    <property type="match status" value="1"/>
</dbReference>
<dbReference type="Pfam" id="PF13432">
    <property type="entry name" value="TPR_16"/>
    <property type="match status" value="2"/>
</dbReference>
<keyword evidence="6" id="KW-1133">Transmembrane helix</keyword>
<keyword evidence="13" id="KW-1185">Reference proteome</keyword>
<comment type="subcellular location">
    <subcellularLocation>
        <location evidence="1">Mitochondrion outer membrane</location>
        <topology evidence="1">Single-pass membrane protein</topology>
    </subcellularLocation>
</comment>
<keyword evidence="8" id="KW-0472">Membrane</keyword>
<evidence type="ECO:0000256" key="6">
    <source>
        <dbReference type="ARBA" id="ARBA00022989"/>
    </source>
</evidence>
<keyword evidence="3" id="KW-0677">Repeat</keyword>
<dbReference type="GO" id="GO:0008320">
    <property type="term" value="F:protein transmembrane transporter activity"/>
    <property type="evidence" value="ECO:0007669"/>
    <property type="project" value="TreeGrafter"/>
</dbReference>
<feature type="repeat" description="TPR" evidence="10">
    <location>
        <begin position="446"/>
        <end position="479"/>
    </location>
</feature>
<feature type="region of interest" description="Disordered" evidence="11">
    <location>
        <begin position="55"/>
        <end position="114"/>
    </location>
</feature>
<dbReference type="GO" id="GO:0045039">
    <property type="term" value="P:protein insertion into mitochondrial inner membrane"/>
    <property type="evidence" value="ECO:0007669"/>
    <property type="project" value="TreeGrafter"/>
</dbReference>
<dbReference type="SMART" id="SM00028">
    <property type="entry name" value="TPR"/>
    <property type="match status" value="10"/>
</dbReference>
<dbReference type="Proteomes" id="UP000053424">
    <property type="component" value="Unassembled WGS sequence"/>
</dbReference>
<reference evidence="12 13" key="1">
    <citation type="submission" date="2014-04" db="EMBL/GenBank/DDBJ databases">
        <authorList>
            <consortium name="DOE Joint Genome Institute"/>
            <person name="Kuo A."/>
            <person name="Gay G."/>
            <person name="Dore J."/>
            <person name="Kohler A."/>
            <person name="Nagy L.G."/>
            <person name="Floudas D."/>
            <person name="Copeland A."/>
            <person name="Barry K.W."/>
            <person name="Cichocki N."/>
            <person name="Veneault-Fourrey C."/>
            <person name="LaButti K."/>
            <person name="Lindquist E.A."/>
            <person name="Lipzen A."/>
            <person name="Lundell T."/>
            <person name="Morin E."/>
            <person name="Murat C."/>
            <person name="Sun H."/>
            <person name="Tunlid A."/>
            <person name="Henrissat B."/>
            <person name="Grigoriev I.V."/>
            <person name="Hibbett D.S."/>
            <person name="Martin F."/>
            <person name="Nordberg H.P."/>
            <person name="Cantor M.N."/>
            <person name="Hua S.X."/>
        </authorList>
    </citation>
    <scope>NUCLEOTIDE SEQUENCE [LARGE SCALE GENOMIC DNA]</scope>
    <source>
        <strain evidence="13">h7</strain>
    </source>
</reference>
<evidence type="ECO:0000256" key="4">
    <source>
        <dbReference type="ARBA" id="ARBA00022787"/>
    </source>
</evidence>
<keyword evidence="5 10" id="KW-0802">TPR repeat</keyword>
<dbReference type="OrthoDB" id="2942533at2759"/>
<organism evidence="12 13">
    <name type="scientific">Hebeloma cylindrosporum</name>
    <dbReference type="NCBI Taxonomy" id="76867"/>
    <lineage>
        <taxon>Eukaryota</taxon>
        <taxon>Fungi</taxon>
        <taxon>Dikarya</taxon>
        <taxon>Basidiomycota</taxon>
        <taxon>Agaricomycotina</taxon>
        <taxon>Agaricomycetes</taxon>
        <taxon>Agaricomycetidae</taxon>
        <taxon>Agaricales</taxon>
        <taxon>Agaricineae</taxon>
        <taxon>Hymenogastraceae</taxon>
        <taxon>Hebeloma</taxon>
    </lineage>
</organism>
<feature type="compositionally biased region" description="Basic residues" evidence="11">
    <location>
        <begin position="73"/>
        <end position="85"/>
    </location>
</feature>
<keyword evidence="2" id="KW-0812">Transmembrane</keyword>
<dbReference type="Pfam" id="PF13414">
    <property type="entry name" value="TPR_11"/>
    <property type="match status" value="1"/>
</dbReference>
<gene>
    <name evidence="12" type="ORF">M413DRAFT_25750</name>
</gene>
<dbReference type="Gene3D" id="1.25.40.10">
    <property type="entry name" value="Tetratricopeptide repeat domain"/>
    <property type="match status" value="2"/>
</dbReference>
<feature type="compositionally biased region" description="Basic and acidic residues" evidence="11">
    <location>
        <begin position="86"/>
        <end position="107"/>
    </location>
</feature>
<evidence type="ECO:0000313" key="13">
    <source>
        <dbReference type="Proteomes" id="UP000053424"/>
    </source>
</evidence>
<dbReference type="GO" id="GO:0030150">
    <property type="term" value="P:protein import into mitochondrial matrix"/>
    <property type="evidence" value="ECO:0007669"/>
    <property type="project" value="TreeGrafter"/>
</dbReference>
<evidence type="ECO:0000256" key="2">
    <source>
        <dbReference type="ARBA" id="ARBA00022692"/>
    </source>
</evidence>
<feature type="repeat" description="TPR" evidence="10">
    <location>
        <begin position="344"/>
        <end position="377"/>
    </location>
</feature>
<dbReference type="STRING" id="686832.A0A0C3CJQ9"/>
<reference evidence="13" key="2">
    <citation type="submission" date="2015-01" db="EMBL/GenBank/DDBJ databases">
        <title>Evolutionary Origins and Diversification of the Mycorrhizal Mutualists.</title>
        <authorList>
            <consortium name="DOE Joint Genome Institute"/>
            <consortium name="Mycorrhizal Genomics Consortium"/>
            <person name="Kohler A."/>
            <person name="Kuo A."/>
            <person name="Nagy L.G."/>
            <person name="Floudas D."/>
            <person name="Copeland A."/>
            <person name="Barry K.W."/>
            <person name="Cichocki N."/>
            <person name="Veneault-Fourrey C."/>
            <person name="LaButti K."/>
            <person name="Lindquist E.A."/>
            <person name="Lipzen A."/>
            <person name="Lundell T."/>
            <person name="Morin E."/>
            <person name="Murat C."/>
            <person name="Riley R."/>
            <person name="Ohm R."/>
            <person name="Sun H."/>
            <person name="Tunlid A."/>
            <person name="Henrissat B."/>
            <person name="Grigoriev I.V."/>
            <person name="Hibbett D.S."/>
            <person name="Martin F."/>
        </authorList>
    </citation>
    <scope>NUCLEOTIDE SEQUENCE [LARGE SCALE GENOMIC DNA]</scope>
    <source>
        <strain evidence="13">h7</strain>
    </source>
</reference>
<evidence type="ECO:0000256" key="10">
    <source>
        <dbReference type="PROSITE-ProRule" id="PRU00339"/>
    </source>
</evidence>
<dbReference type="AlphaFoldDB" id="A0A0C3CJQ9"/>
<dbReference type="GO" id="GO:0005741">
    <property type="term" value="C:mitochondrial outer membrane"/>
    <property type="evidence" value="ECO:0007669"/>
    <property type="project" value="UniProtKB-SubCell"/>
</dbReference>
<dbReference type="GO" id="GO:0030943">
    <property type="term" value="F:mitochondrion targeting sequence binding"/>
    <property type="evidence" value="ECO:0007669"/>
    <property type="project" value="TreeGrafter"/>
</dbReference>
<accession>A0A0C3CJQ9</accession>
<dbReference type="PROSITE" id="PS50005">
    <property type="entry name" value="TPR"/>
    <property type="match status" value="4"/>
</dbReference>
<feature type="compositionally biased region" description="Low complexity" evidence="11">
    <location>
        <begin position="55"/>
        <end position="70"/>
    </location>
</feature>
<sequence>MAPLDTPGASASAVESVAPTLLDRVQDFVSEHKKAIVIAAAAAAVAGGLGVAYYASTSSSKPPGDSSSDTSGKKKKKTGSRGAKKGGKDKEKKGGRVDGPILEERKPKAPVVEETVEDYESLTAEQVMALSEEERAKVATSFKTKGNAAYQARDFTAAADLYTRAIQVAPREPVFYSNRAACYINVTPPKFDLVLQDCDAALALDSKYIKALNRRATALEGLQRWEEALRELNLYIILYPFLCSAKHHESLLKITLPRTGPHPTLPENPSTGDETLLLGLQALDAADYTHAVTLINEAIEQGVSWDAGRAEALNLRGTFKFLMGEVAGAKADLEESVKIVPEFTQSLVKIASVHMEQGNPEAAFECFEKAIKADSKDPDIYYHRGQVLFIMNQFEDAASNYVQSSELDDQFVFSHIQLAVAQYKMGDLAKSMATFRRTLRQFPTRSEPSNYYGELLLDQARYEEAVEKFEKAIELEKTKSPPNVLPLVNKGLALYQWKQDIGAAERCCHEALRIDDECEAAVATLAQLSLQQSKIGEAVKMFERQAELARSEPELVNALTYQFATSSQVEFLKSYPDMAAQLNQIATGMMPH</sequence>
<feature type="repeat" description="TPR" evidence="10">
    <location>
        <begin position="139"/>
        <end position="172"/>
    </location>
</feature>
<keyword evidence="7" id="KW-0496">Mitochondrion</keyword>
<evidence type="ECO:0008006" key="14">
    <source>
        <dbReference type="Google" id="ProtNLM"/>
    </source>
</evidence>
<evidence type="ECO:0000256" key="11">
    <source>
        <dbReference type="SAM" id="MobiDB-lite"/>
    </source>
</evidence>
<evidence type="ECO:0000313" key="12">
    <source>
        <dbReference type="EMBL" id="KIM44329.1"/>
    </source>
</evidence>
<dbReference type="PANTHER" id="PTHR46208">
    <property type="entry name" value="MITOCHONDRIAL IMPORT RECEPTOR SUBUNIT TOM70"/>
    <property type="match status" value="1"/>
</dbReference>
<name>A0A0C3CJQ9_HEBCY</name>
<proteinExistence type="inferred from homology"/>
<dbReference type="HOGENOM" id="CLU_017516_0_1_1"/>
<feature type="repeat" description="TPR" evidence="10">
    <location>
        <begin position="378"/>
        <end position="411"/>
    </location>
</feature>
<evidence type="ECO:0000256" key="9">
    <source>
        <dbReference type="ARBA" id="ARBA00038030"/>
    </source>
</evidence>